<accession>A0AAU9JWD9</accession>
<dbReference type="EMBL" id="CAJZBQ010000049">
    <property type="protein sequence ID" value="CAG9329846.1"/>
    <property type="molecule type" value="Genomic_DNA"/>
</dbReference>
<dbReference type="AlphaFoldDB" id="A0AAU9JWD9"/>
<protein>
    <submittedName>
        <fullName evidence="1">Uncharacterized protein</fullName>
    </submittedName>
</protein>
<dbReference type="Proteomes" id="UP001162131">
    <property type="component" value="Unassembled WGS sequence"/>
</dbReference>
<reference evidence="1" key="1">
    <citation type="submission" date="2021-09" db="EMBL/GenBank/DDBJ databases">
        <authorList>
            <consortium name="AG Swart"/>
            <person name="Singh M."/>
            <person name="Singh A."/>
            <person name="Seah K."/>
            <person name="Emmerich C."/>
        </authorList>
    </citation>
    <scope>NUCLEOTIDE SEQUENCE</scope>
    <source>
        <strain evidence="1">ATCC30299</strain>
    </source>
</reference>
<evidence type="ECO:0000313" key="1">
    <source>
        <dbReference type="EMBL" id="CAG9329846.1"/>
    </source>
</evidence>
<sequence length="172" mass="20950">MIQKQILSKFLMRKSFYNCQWKFTFRNFSKKADQKKKKEVFVKFCTVLNENFPPNTDNSSRFEQRNSNFMALDPMNLMKRNENYSVKLRKDQRKDFFQKKRLRLDARTEETEDENEMPNFSLLNPKEKLLEPIKETFKYSYKVSVSEKILKLKFKLSIKQEQADMNLREKNQ</sequence>
<evidence type="ECO:0000313" key="2">
    <source>
        <dbReference type="Proteomes" id="UP001162131"/>
    </source>
</evidence>
<proteinExistence type="predicted"/>
<gene>
    <name evidence="1" type="ORF">BSTOLATCC_MIC49911</name>
</gene>
<keyword evidence="2" id="KW-1185">Reference proteome</keyword>
<organism evidence="1 2">
    <name type="scientific">Blepharisma stoltei</name>
    <dbReference type="NCBI Taxonomy" id="1481888"/>
    <lineage>
        <taxon>Eukaryota</taxon>
        <taxon>Sar</taxon>
        <taxon>Alveolata</taxon>
        <taxon>Ciliophora</taxon>
        <taxon>Postciliodesmatophora</taxon>
        <taxon>Heterotrichea</taxon>
        <taxon>Heterotrichida</taxon>
        <taxon>Blepharismidae</taxon>
        <taxon>Blepharisma</taxon>
    </lineage>
</organism>
<name>A0AAU9JWD9_9CILI</name>
<comment type="caution">
    <text evidence="1">The sequence shown here is derived from an EMBL/GenBank/DDBJ whole genome shotgun (WGS) entry which is preliminary data.</text>
</comment>